<protein>
    <submittedName>
        <fullName evidence="2">Uncharacterized protein</fullName>
    </submittedName>
</protein>
<dbReference type="Proteomes" id="UP000287124">
    <property type="component" value="Unassembled WGS sequence"/>
</dbReference>
<dbReference type="AlphaFoldDB" id="A0A430L534"/>
<reference evidence="2 3" key="1">
    <citation type="submission" date="2017-06" db="EMBL/GenBank/DDBJ databases">
        <title>Comparative genomic analysis of Ambrosia Fusariam Clade fungi.</title>
        <authorList>
            <person name="Stajich J.E."/>
            <person name="Carrillo J."/>
            <person name="Kijimoto T."/>
            <person name="Eskalen A."/>
            <person name="O'Donnell K."/>
            <person name="Kasson M."/>
        </authorList>
    </citation>
    <scope>NUCLEOTIDE SEQUENCE [LARGE SCALE GENOMIC DNA]</scope>
    <source>
        <strain evidence="2 3">UCR1854</strain>
    </source>
</reference>
<feature type="coiled-coil region" evidence="1">
    <location>
        <begin position="77"/>
        <end position="174"/>
    </location>
</feature>
<dbReference type="EMBL" id="MIKF01000426">
    <property type="protein sequence ID" value="RTE70775.1"/>
    <property type="molecule type" value="Genomic_DNA"/>
</dbReference>
<organism evidence="2 3">
    <name type="scientific">Fusarium euwallaceae</name>
    <dbReference type="NCBI Taxonomy" id="1147111"/>
    <lineage>
        <taxon>Eukaryota</taxon>
        <taxon>Fungi</taxon>
        <taxon>Dikarya</taxon>
        <taxon>Ascomycota</taxon>
        <taxon>Pezizomycotina</taxon>
        <taxon>Sordariomycetes</taxon>
        <taxon>Hypocreomycetidae</taxon>
        <taxon>Hypocreales</taxon>
        <taxon>Nectriaceae</taxon>
        <taxon>Fusarium</taxon>
        <taxon>Fusarium solani species complex</taxon>
    </lineage>
</organism>
<accession>A0A430L534</accession>
<evidence type="ECO:0000313" key="3">
    <source>
        <dbReference type="Proteomes" id="UP000287124"/>
    </source>
</evidence>
<comment type="caution">
    <text evidence="2">The sequence shown here is derived from an EMBL/GenBank/DDBJ whole genome shotgun (WGS) entry which is preliminary data.</text>
</comment>
<dbReference type="SUPFAM" id="SSF57997">
    <property type="entry name" value="Tropomyosin"/>
    <property type="match status" value="1"/>
</dbReference>
<evidence type="ECO:0000313" key="2">
    <source>
        <dbReference type="EMBL" id="RTE70775.1"/>
    </source>
</evidence>
<feature type="non-terminal residue" evidence="2">
    <location>
        <position position="213"/>
    </location>
</feature>
<evidence type="ECO:0000256" key="1">
    <source>
        <dbReference type="SAM" id="Coils"/>
    </source>
</evidence>
<proteinExistence type="predicted"/>
<name>A0A430L534_9HYPO</name>
<keyword evidence="3" id="KW-1185">Reference proteome</keyword>
<gene>
    <name evidence="2" type="ORF">BHE90_014830</name>
</gene>
<sequence length="213" mass="24893">MTTKKPPTSMHMPDPVNGFFSFVQKYYAGDEFKRLEGICQENTNLKNDIKGLQTAYEQNLKTLTRSDNKWQSEHDKLKEIDRARDDAVKQLKDERQASQALKDRVRNMEEHVKTVTATSKNWESQAIDLENKEKANATRLEHARKEKKRLEDELESIQEQLESKTTELGQVQDKFKVIRSFVVELGNLTEKETEIRTLLANFFDLALKHMETF</sequence>
<keyword evidence="1" id="KW-0175">Coiled coil</keyword>